<evidence type="ECO:0000313" key="2">
    <source>
        <dbReference type="EMBL" id="OAV97646.1"/>
    </source>
</evidence>
<proteinExistence type="predicted"/>
<organism evidence="2">
    <name type="scientific">Puccinia triticina (isolate 1-1 / race 1 (BBBD))</name>
    <name type="common">Brown leaf rust fungus</name>
    <dbReference type="NCBI Taxonomy" id="630390"/>
    <lineage>
        <taxon>Eukaryota</taxon>
        <taxon>Fungi</taxon>
        <taxon>Dikarya</taxon>
        <taxon>Basidiomycota</taxon>
        <taxon>Pucciniomycotina</taxon>
        <taxon>Pucciniomycetes</taxon>
        <taxon>Pucciniales</taxon>
        <taxon>Pucciniaceae</taxon>
        <taxon>Puccinia</taxon>
    </lineage>
</organism>
<dbReference type="Proteomes" id="UP000005240">
    <property type="component" value="Unassembled WGS sequence"/>
</dbReference>
<keyword evidence="4" id="KW-1185">Reference proteome</keyword>
<dbReference type="EnsemblFungi" id="PTTG_09086-t43_1">
    <property type="protein sequence ID" value="PTTG_09086-t43_1-p1"/>
    <property type="gene ID" value="PTTG_09086"/>
</dbReference>
<evidence type="ECO:0000313" key="3">
    <source>
        <dbReference type="EnsemblFungi" id="PTTG_09086-t43_1-p1"/>
    </source>
</evidence>
<gene>
    <name evidence="2" type="ORF">PTTG_09086</name>
</gene>
<protein>
    <submittedName>
        <fullName evidence="2 3">Uncharacterized protein</fullName>
    </submittedName>
</protein>
<reference evidence="2" key="2">
    <citation type="submission" date="2016-05" db="EMBL/GenBank/DDBJ databases">
        <title>Comparative analysis highlights variable genome content of wheat rusts and divergence of the mating loci.</title>
        <authorList>
            <person name="Cuomo C.A."/>
            <person name="Bakkeren G."/>
            <person name="Szabo L."/>
            <person name="Khalil H."/>
            <person name="Joly D."/>
            <person name="Goldberg J."/>
            <person name="Young S."/>
            <person name="Zeng Q."/>
            <person name="Fellers J."/>
        </authorList>
    </citation>
    <scope>NUCLEOTIDE SEQUENCE [LARGE SCALE GENOMIC DNA]</scope>
    <source>
        <strain evidence="2">1-1 BBBD Race 1</strain>
    </source>
</reference>
<accession>A0A180GXS8</accession>
<name>A0A180GXS8_PUCT1</name>
<dbReference type="EMBL" id="ADAS02000011">
    <property type="protein sequence ID" value="OAV97646.1"/>
    <property type="molecule type" value="Genomic_DNA"/>
</dbReference>
<dbReference type="AlphaFoldDB" id="A0A180GXS8"/>
<reference evidence="3" key="4">
    <citation type="submission" date="2025-05" db="UniProtKB">
        <authorList>
            <consortium name="EnsemblFungi"/>
        </authorList>
    </citation>
    <scope>IDENTIFICATION</scope>
    <source>
        <strain evidence="3">isolate 1-1 / race 1 (BBBD)</strain>
    </source>
</reference>
<reference evidence="2" key="1">
    <citation type="submission" date="2009-11" db="EMBL/GenBank/DDBJ databases">
        <authorList>
            <consortium name="The Broad Institute Genome Sequencing Platform"/>
            <person name="Ward D."/>
            <person name="Feldgarden M."/>
            <person name="Earl A."/>
            <person name="Young S.K."/>
            <person name="Zeng Q."/>
            <person name="Koehrsen M."/>
            <person name="Alvarado L."/>
            <person name="Berlin A."/>
            <person name="Bochicchio J."/>
            <person name="Borenstein D."/>
            <person name="Chapman S.B."/>
            <person name="Chen Z."/>
            <person name="Engels R."/>
            <person name="Freedman E."/>
            <person name="Gellesch M."/>
            <person name="Goldberg J."/>
            <person name="Griggs A."/>
            <person name="Gujja S."/>
            <person name="Heilman E."/>
            <person name="Heiman D."/>
            <person name="Hepburn T."/>
            <person name="Howarth C."/>
            <person name="Jen D."/>
            <person name="Larson L."/>
            <person name="Lewis B."/>
            <person name="Mehta T."/>
            <person name="Park D."/>
            <person name="Pearson M."/>
            <person name="Roberts A."/>
            <person name="Saif S."/>
            <person name="Shea T."/>
            <person name="Shenoy N."/>
            <person name="Sisk P."/>
            <person name="Stolte C."/>
            <person name="Sykes S."/>
            <person name="Thomson T."/>
            <person name="Walk T."/>
            <person name="White J."/>
            <person name="Yandava C."/>
            <person name="Izard J."/>
            <person name="Baranova O.V."/>
            <person name="Blanton J.M."/>
            <person name="Tanner A.C."/>
            <person name="Dewhirst F.E."/>
            <person name="Haas B."/>
            <person name="Nusbaum C."/>
            <person name="Birren B."/>
        </authorList>
    </citation>
    <scope>NUCLEOTIDE SEQUENCE [LARGE SCALE GENOMIC DNA]</scope>
    <source>
        <strain evidence="2">1-1 BBBD Race 1</strain>
    </source>
</reference>
<dbReference type="VEuPathDB" id="FungiDB:PTTG_09086"/>
<feature type="region of interest" description="Disordered" evidence="1">
    <location>
        <begin position="193"/>
        <end position="237"/>
    </location>
</feature>
<reference evidence="3 4" key="3">
    <citation type="journal article" date="2017" name="G3 (Bethesda)">
        <title>Comparative analysis highlights variable genome content of wheat rusts and divergence of the mating loci.</title>
        <authorList>
            <person name="Cuomo C.A."/>
            <person name="Bakkeren G."/>
            <person name="Khalil H.B."/>
            <person name="Panwar V."/>
            <person name="Joly D."/>
            <person name="Linning R."/>
            <person name="Sakthikumar S."/>
            <person name="Song X."/>
            <person name="Adiconis X."/>
            <person name="Fan L."/>
            <person name="Goldberg J.M."/>
            <person name="Levin J.Z."/>
            <person name="Young S."/>
            <person name="Zeng Q."/>
            <person name="Anikster Y."/>
            <person name="Bruce M."/>
            <person name="Wang M."/>
            <person name="Yin C."/>
            <person name="McCallum B."/>
            <person name="Szabo L.J."/>
            <person name="Hulbert S."/>
            <person name="Chen X."/>
            <person name="Fellers J.P."/>
        </authorList>
    </citation>
    <scope>NUCLEOTIDE SEQUENCE</scope>
    <source>
        <strain evidence="3">isolate 1-1 / race 1 (BBBD)</strain>
        <strain evidence="4">Isolate 1-1 / race 1 (BBBD)</strain>
    </source>
</reference>
<feature type="compositionally biased region" description="Polar residues" evidence="1">
    <location>
        <begin position="327"/>
        <end position="343"/>
    </location>
</feature>
<evidence type="ECO:0000313" key="4">
    <source>
        <dbReference type="Proteomes" id="UP000005240"/>
    </source>
</evidence>
<dbReference type="OrthoDB" id="2501267at2759"/>
<sequence length="376" mass="41479">MHPEDHQPPSDPFRDIFCSAIQSAIERVLVEGTRHGIDLKALDKLVDKNAEQLSQDPSSSRLQAEKTLKIAARDESLKAIEGLAIGIAADLHSKLSHEKNASLLQQGASGGRNPAWLCKAEPDSSLERAEACKLQPAVDLANDLKILHKRIGKHAHEVERIDCEHQVAIDGLHQQIGAHKEAIQTLRQLLPEPSPSRSAAAAAALDDHQKSTCSNETAPPINRPKSADRAASSHTDHQLVELREELDRMDRRVSELKSSVQTILTKEIPVNLHQSVQFMQQDVNATVQSALTSGHDRLAQLIRDFIARFEPRILQLEQLAAKQIPNFPSLTPTRAAPPNSTTADPDPTRLLLRRPTAQSPDPKLFSEDESEKCNQQ</sequence>
<evidence type="ECO:0000256" key="1">
    <source>
        <dbReference type="SAM" id="MobiDB-lite"/>
    </source>
</evidence>
<feature type="region of interest" description="Disordered" evidence="1">
    <location>
        <begin position="327"/>
        <end position="376"/>
    </location>
</feature>